<name>A0A2G5TKP0_9PELO</name>
<dbReference type="Gene3D" id="3.10.450.580">
    <property type="entry name" value="Mediator complex, subunit Med6"/>
    <property type="match status" value="1"/>
</dbReference>
<evidence type="ECO:0000256" key="2">
    <source>
        <dbReference type="ARBA" id="ARBA00007526"/>
    </source>
</evidence>
<dbReference type="PANTHER" id="PTHR13104">
    <property type="entry name" value="MED-6-RELATED"/>
    <property type="match status" value="1"/>
</dbReference>
<sequence>MVKNQPKYIKKKKERCFQFENYSGKMMPRMGPPSSSKQEPTMFMSFRNPQWPANFINRDNVLDYFCNQGNVFYEMNSCNQQIKMQNITNRSVDECLRNMQGIQYVLWYSQPPLYIVCKQRRNNATNVSPIAYYYVINGSVHQAPDMHTLVQSRLLGALEPLRNAFGEVTNYSRYNTAKGYYWEFKNKPSMKKKEEEKKEEDERKLEERSTNFQKTRTLMLLNQLFTEMPADEALEKIDVEEEEDPKPEEAPSTTSAGEPKFAEPAARATTK</sequence>
<feature type="compositionally biased region" description="Basic and acidic residues" evidence="9">
    <location>
        <begin position="191"/>
        <end position="209"/>
    </location>
</feature>
<evidence type="ECO:0000256" key="1">
    <source>
        <dbReference type="ARBA" id="ARBA00004123"/>
    </source>
</evidence>
<dbReference type="InterPro" id="IPR038566">
    <property type="entry name" value="Mediator_Med6_sf"/>
</dbReference>
<comment type="caution">
    <text evidence="10">The sequence shown here is derived from an EMBL/GenBank/DDBJ whole genome shotgun (WGS) entry which is preliminary data.</text>
</comment>
<keyword evidence="11" id="KW-1185">Reference proteome</keyword>
<reference evidence="11" key="1">
    <citation type="submission" date="2017-10" db="EMBL/GenBank/DDBJ databases">
        <title>Rapid genome shrinkage in a self-fertile nematode reveals novel sperm competition proteins.</title>
        <authorList>
            <person name="Yin D."/>
            <person name="Schwarz E.M."/>
            <person name="Thomas C.G."/>
            <person name="Felde R.L."/>
            <person name="Korf I.F."/>
            <person name="Cutter A.D."/>
            <person name="Schartner C.M."/>
            <person name="Ralston E.J."/>
            <person name="Meyer B.J."/>
            <person name="Haag E.S."/>
        </authorList>
    </citation>
    <scope>NUCLEOTIDE SEQUENCE [LARGE SCALE GENOMIC DNA]</scope>
    <source>
        <strain evidence="11">JU1422</strain>
    </source>
</reference>
<dbReference type="Proteomes" id="UP000230233">
    <property type="component" value="Chromosome V"/>
</dbReference>
<evidence type="ECO:0000256" key="6">
    <source>
        <dbReference type="ARBA" id="ARBA00023163"/>
    </source>
</evidence>
<comment type="subcellular location">
    <subcellularLocation>
        <location evidence="1">Nucleus</location>
    </subcellularLocation>
</comment>
<gene>
    <name evidence="10" type="primary">Cni-mdt-6</name>
    <name evidence="10" type="synonym">Cnig_chr_V.g19978</name>
    <name evidence="10" type="ORF">B9Z55_019978</name>
</gene>
<feature type="region of interest" description="Disordered" evidence="9">
    <location>
        <begin position="190"/>
        <end position="210"/>
    </location>
</feature>
<dbReference type="OrthoDB" id="344220at2759"/>
<dbReference type="PIRSF" id="PIRSF023869">
    <property type="entry name" value="Mediator_MED6_meta/pln"/>
    <property type="match status" value="1"/>
</dbReference>
<evidence type="ECO:0000313" key="10">
    <source>
        <dbReference type="EMBL" id="PIC27854.1"/>
    </source>
</evidence>
<dbReference type="GO" id="GO:0003712">
    <property type="term" value="F:transcription coregulator activity"/>
    <property type="evidence" value="ECO:0007669"/>
    <property type="project" value="InterPro"/>
</dbReference>
<evidence type="ECO:0000256" key="4">
    <source>
        <dbReference type="ARBA" id="ARBA00023015"/>
    </source>
</evidence>
<feature type="region of interest" description="Disordered" evidence="9">
    <location>
        <begin position="231"/>
        <end position="271"/>
    </location>
</feature>
<dbReference type="GO" id="GO:0016592">
    <property type="term" value="C:mediator complex"/>
    <property type="evidence" value="ECO:0007669"/>
    <property type="project" value="InterPro"/>
</dbReference>
<protein>
    <recommendedName>
        <fullName evidence="3">Mediator of RNA polymerase II transcription subunit 6</fullName>
    </recommendedName>
    <alternativeName>
        <fullName evidence="8">Mediator complex subunit 6</fullName>
    </alternativeName>
</protein>
<dbReference type="InterPro" id="IPR016820">
    <property type="entry name" value="Mediator_Med6_met/pln"/>
</dbReference>
<comment type="similarity">
    <text evidence="2">Belongs to the Mediator complex subunit 6 family.</text>
</comment>
<accession>A0A2G5TKP0</accession>
<dbReference type="Pfam" id="PF04934">
    <property type="entry name" value="Med6"/>
    <property type="match status" value="1"/>
</dbReference>
<dbReference type="GO" id="GO:0006357">
    <property type="term" value="P:regulation of transcription by RNA polymerase II"/>
    <property type="evidence" value="ECO:0007669"/>
    <property type="project" value="InterPro"/>
</dbReference>
<evidence type="ECO:0000313" key="11">
    <source>
        <dbReference type="Proteomes" id="UP000230233"/>
    </source>
</evidence>
<evidence type="ECO:0000256" key="8">
    <source>
        <dbReference type="ARBA" id="ARBA00031259"/>
    </source>
</evidence>
<dbReference type="STRING" id="1611254.A0A2G5TKP0"/>
<evidence type="ECO:0000256" key="3">
    <source>
        <dbReference type="ARBA" id="ARBA00020634"/>
    </source>
</evidence>
<proteinExistence type="inferred from homology"/>
<evidence type="ECO:0000256" key="9">
    <source>
        <dbReference type="SAM" id="MobiDB-lite"/>
    </source>
</evidence>
<keyword evidence="4" id="KW-0805">Transcription regulation</keyword>
<dbReference type="EMBL" id="PDUG01000005">
    <property type="protein sequence ID" value="PIC27854.1"/>
    <property type="molecule type" value="Genomic_DNA"/>
</dbReference>
<dbReference type="InterPro" id="IPR007018">
    <property type="entry name" value="Mediator_Med6"/>
</dbReference>
<evidence type="ECO:0000256" key="7">
    <source>
        <dbReference type="ARBA" id="ARBA00023242"/>
    </source>
</evidence>
<organism evidence="10 11">
    <name type="scientific">Caenorhabditis nigoni</name>
    <dbReference type="NCBI Taxonomy" id="1611254"/>
    <lineage>
        <taxon>Eukaryota</taxon>
        <taxon>Metazoa</taxon>
        <taxon>Ecdysozoa</taxon>
        <taxon>Nematoda</taxon>
        <taxon>Chromadorea</taxon>
        <taxon>Rhabditida</taxon>
        <taxon>Rhabditina</taxon>
        <taxon>Rhabditomorpha</taxon>
        <taxon>Rhabditoidea</taxon>
        <taxon>Rhabditidae</taxon>
        <taxon>Peloderinae</taxon>
        <taxon>Caenorhabditis</taxon>
    </lineage>
</organism>
<keyword evidence="6" id="KW-0804">Transcription</keyword>
<keyword evidence="5" id="KW-0010">Activator</keyword>
<evidence type="ECO:0000256" key="5">
    <source>
        <dbReference type="ARBA" id="ARBA00023159"/>
    </source>
</evidence>
<dbReference type="FunFam" id="3.10.450.580:FF:000007">
    <property type="entry name" value="Mediator of RNA polymerase II transcription subunit 6"/>
    <property type="match status" value="1"/>
</dbReference>
<dbReference type="AlphaFoldDB" id="A0A2G5TKP0"/>
<keyword evidence="7" id="KW-0539">Nucleus</keyword>